<dbReference type="GeneID" id="78250379"/>
<keyword evidence="2" id="KW-1133">Transmembrane helix</keyword>
<reference evidence="3 4" key="1">
    <citation type="journal article" date="2013" name="Genome Announc.">
        <title>Whole-Genome Sequence of the Clinical Strain Corynebacterium argentoratense DSM 44202, Isolated from a Human Throat Specimen.</title>
        <authorList>
            <person name="Bomholt C."/>
            <person name="Glaub A."/>
            <person name="Gravermann K."/>
            <person name="Albersmeier A."/>
            <person name="Brinkrolf K."/>
            <person name="Ruckert C."/>
            <person name="Tauch A."/>
        </authorList>
    </citation>
    <scope>NUCLEOTIDE SEQUENCE [LARGE SCALE GENOMIC DNA]</scope>
    <source>
        <strain evidence="3">DSM 44202</strain>
    </source>
</reference>
<feature type="transmembrane region" description="Helical" evidence="2">
    <location>
        <begin position="286"/>
        <end position="317"/>
    </location>
</feature>
<evidence type="ECO:0008006" key="5">
    <source>
        <dbReference type="Google" id="ProtNLM"/>
    </source>
</evidence>
<evidence type="ECO:0000313" key="3">
    <source>
        <dbReference type="EMBL" id="AGU15749.1"/>
    </source>
</evidence>
<dbReference type="eggNOG" id="COG3087">
    <property type="taxonomic scope" value="Bacteria"/>
</dbReference>
<keyword evidence="2" id="KW-0472">Membrane</keyword>
<dbReference type="PATRIC" id="fig|1348662.3.peg.1617"/>
<dbReference type="HOGENOM" id="CLU_065990_1_0_11"/>
<gene>
    <name evidence="3" type="ORF">CARG_08170</name>
</gene>
<sequence>MTNPFDPQNDHPGAGEQPQSMPPQGQQPQQPQQPAQPAYPQQPAQPVYPQQPTQPGYNQQPNPGAQQPGFGQQPNYGQAPQFGAQQPGYGAPAARTFGTFDAMESLSFGARMFGRDVVQWLIAGAIPAVVMIVAFIFGMVGITAMSDSATRGYSGGYYTYEEPSSAGVIFGGVGLGVFMLGMVVASALMIIYSLGVYRVSALVFNGQSFTWKDVYNLKGTGKLFGVIFLTALAVNVGMMLCILPGMVLAFLLVFAPAFAVLEPGRSLGDAFSRSLTLAKENVGPTLILVLLSAVIMWIASMIIIGSVLLAPVFAFAYGHAIRRAQNIPVPTV</sequence>
<dbReference type="KEGG" id="caz:CARG_08170"/>
<keyword evidence="2" id="KW-0812">Transmembrane</keyword>
<dbReference type="EMBL" id="CP006365">
    <property type="protein sequence ID" value="AGU15749.1"/>
    <property type="molecule type" value="Genomic_DNA"/>
</dbReference>
<dbReference type="STRING" id="1348662.CARG_08170"/>
<keyword evidence="4" id="KW-1185">Reference proteome</keyword>
<feature type="transmembrane region" description="Helical" evidence="2">
    <location>
        <begin position="120"/>
        <end position="146"/>
    </location>
</feature>
<accession>U3GWR0</accession>
<dbReference type="AlphaFoldDB" id="U3GWR0"/>
<feature type="region of interest" description="Disordered" evidence="1">
    <location>
        <begin position="1"/>
        <end position="90"/>
    </location>
</feature>
<feature type="transmembrane region" description="Helical" evidence="2">
    <location>
        <begin position="166"/>
        <end position="192"/>
    </location>
</feature>
<feature type="transmembrane region" description="Helical" evidence="2">
    <location>
        <begin position="226"/>
        <end position="259"/>
    </location>
</feature>
<dbReference type="Proteomes" id="UP000016943">
    <property type="component" value="Chromosome"/>
</dbReference>
<evidence type="ECO:0000313" key="4">
    <source>
        <dbReference type="Proteomes" id="UP000016943"/>
    </source>
</evidence>
<feature type="compositionally biased region" description="Low complexity" evidence="1">
    <location>
        <begin position="17"/>
        <end position="90"/>
    </location>
</feature>
<evidence type="ECO:0000256" key="1">
    <source>
        <dbReference type="SAM" id="MobiDB-lite"/>
    </source>
</evidence>
<name>U3GWR0_9CORY</name>
<organism evidence="3 4">
    <name type="scientific">Corynebacterium argentoratense DSM 44202</name>
    <dbReference type="NCBI Taxonomy" id="1348662"/>
    <lineage>
        <taxon>Bacteria</taxon>
        <taxon>Bacillati</taxon>
        <taxon>Actinomycetota</taxon>
        <taxon>Actinomycetes</taxon>
        <taxon>Mycobacteriales</taxon>
        <taxon>Corynebacteriaceae</taxon>
        <taxon>Corynebacterium</taxon>
    </lineage>
</organism>
<protein>
    <recommendedName>
        <fullName evidence="5">Glycerophosphoryl diester phosphodiesterase membrane domain-containing protein</fullName>
    </recommendedName>
</protein>
<dbReference type="RefSeq" id="WP_021012141.1">
    <property type="nucleotide sequence ID" value="NC_022198.1"/>
</dbReference>
<dbReference type="Pfam" id="PF06790">
    <property type="entry name" value="UPF0259"/>
    <property type="match status" value="1"/>
</dbReference>
<evidence type="ECO:0000256" key="2">
    <source>
        <dbReference type="SAM" id="Phobius"/>
    </source>
</evidence>
<proteinExistence type="predicted"/>